<dbReference type="PANTHER" id="PTHR12916">
    <property type="entry name" value="CYTOCHROME C OXIDASE POLYPEPTIDE VIC-2"/>
    <property type="match status" value="1"/>
</dbReference>
<dbReference type="AlphaFoldDB" id="A0A814EJW5"/>
<dbReference type="FunFam" id="2.10.25.10:FF:000122">
    <property type="entry name" value="Protein crumbs homolog 2"/>
    <property type="match status" value="1"/>
</dbReference>
<evidence type="ECO:0000259" key="14">
    <source>
        <dbReference type="PROSITE" id="PS50026"/>
    </source>
</evidence>
<evidence type="ECO:0000256" key="5">
    <source>
        <dbReference type="ARBA" id="ARBA00022729"/>
    </source>
</evidence>
<dbReference type="SMART" id="SM00179">
    <property type="entry name" value="EGF_CA"/>
    <property type="match status" value="6"/>
</dbReference>
<dbReference type="CDD" id="cd00054">
    <property type="entry name" value="EGF_CA"/>
    <property type="match status" value="3"/>
</dbReference>
<feature type="chain" id="PRO_5032464407" description="EGF-like domain-containing protein" evidence="13">
    <location>
        <begin position="24"/>
        <end position="856"/>
    </location>
</feature>
<dbReference type="PANTHER" id="PTHR12916:SF9">
    <property type="entry name" value="NEUROGENIC LOCUS NOTCH HOMOLOG PROTEIN 1-RELATED"/>
    <property type="match status" value="1"/>
</dbReference>
<feature type="signal peptide" evidence="13">
    <location>
        <begin position="1"/>
        <end position="23"/>
    </location>
</feature>
<feature type="domain" description="EGF-like" evidence="14">
    <location>
        <begin position="239"/>
        <end position="275"/>
    </location>
</feature>
<dbReference type="Pfam" id="PF12661">
    <property type="entry name" value="hEGF"/>
    <property type="match status" value="6"/>
</dbReference>
<feature type="domain" description="EGF-like" evidence="14">
    <location>
        <begin position="407"/>
        <end position="443"/>
    </location>
</feature>
<gene>
    <name evidence="15" type="ORF">XAT740_LOCUS11724</name>
</gene>
<dbReference type="InterPro" id="IPR003645">
    <property type="entry name" value="Fol_N"/>
</dbReference>
<feature type="domain" description="EGF-like" evidence="14">
    <location>
        <begin position="199"/>
        <end position="235"/>
    </location>
</feature>
<feature type="domain" description="EGF-like" evidence="14">
    <location>
        <begin position="365"/>
        <end position="403"/>
    </location>
</feature>
<feature type="disulfide bond" evidence="12">
    <location>
        <begin position="225"/>
        <end position="234"/>
    </location>
</feature>
<dbReference type="InterPro" id="IPR001881">
    <property type="entry name" value="EGF-like_Ca-bd_dom"/>
</dbReference>
<feature type="domain" description="EGF-like" evidence="14">
    <location>
        <begin position="285"/>
        <end position="321"/>
    </location>
</feature>
<dbReference type="Pfam" id="PF00008">
    <property type="entry name" value="EGF"/>
    <property type="match status" value="1"/>
</dbReference>
<feature type="disulfide bond" evidence="12">
    <location>
        <begin position="87"/>
        <end position="96"/>
    </location>
</feature>
<feature type="domain" description="EGF-like" evidence="14">
    <location>
        <begin position="325"/>
        <end position="361"/>
    </location>
</feature>
<dbReference type="GO" id="GO:0007219">
    <property type="term" value="P:Notch signaling pathway"/>
    <property type="evidence" value="ECO:0007669"/>
    <property type="project" value="TreeGrafter"/>
</dbReference>
<feature type="disulfide bond" evidence="12">
    <location>
        <begin position="171"/>
        <end position="180"/>
    </location>
</feature>
<dbReference type="PROSITE" id="PS01186">
    <property type="entry name" value="EGF_2"/>
    <property type="match status" value="1"/>
</dbReference>
<dbReference type="EMBL" id="CAJNOR010000649">
    <property type="protein sequence ID" value="CAF0972171.1"/>
    <property type="molecule type" value="Genomic_DNA"/>
</dbReference>
<dbReference type="FunFam" id="2.10.25.10:FF:000050">
    <property type="entry name" value="neurogenic locus notch homolog protein 3"/>
    <property type="match status" value="1"/>
</dbReference>
<proteinExistence type="predicted"/>
<dbReference type="SMART" id="SM00274">
    <property type="entry name" value="FOLN"/>
    <property type="match status" value="4"/>
</dbReference>
<feature type="disulfide bond" evidence="12">
    <location>
        <begin position="131"/>
        <end position="140"/>
    </location>
</feature>
<keyword evidence="10 12" id="KW-1015">Disulfide bond</keyword>
<comment type="caution">
    <text evidence="12">Lacks conserved residue(s) required for the propagation of feature annotation.</text>
</comment>
<keyword evidence="11" id="KW-0325">Glycoprotein</keyword>
<evidence type="ECO:0000256" key="6">
    <source>
        <dbReference type="ARBA" id="ARBA00022737"/>
    </source>
</evidence>
<feature type="disulfide bond" evidence="12">
    <location>
        <begin position="393"/>
        <end position="402"/>
    </location>
</feature>
<reference evidence="15" key="1">
    <citation type="submission" date="2021-02" db="EMBL/GenBank/DDBJ databases">
        <authorList>
            <person name="Nowell W R."/>
        </authorList>
    </citation>
    <scope>NUCLEOTIDE SEQUENCE</scope>
</reference>
<keyword evidence="9" id="KW-0472">Membrane</keyword>
<dbReference type="InterPro" id="IPR000742">
    <property type="entry name" value="EGF"/>
</dbReference>
<evidence type="ECO:0000313" key="15">
    <source>
        <dbReference type="EMBL" id="CAF0972171.1"/>
    </source>
</evidence>
<dbReference type="Proteomes" id="UP000663828">
    <property type="component" value="Unassembled WGS sequence"/>
</dbReference>
<keyword evidence="7" id="KW-0106">Calcium</keyword>
<keyword evidence="8" id="KW-1133">Transmembrane helix</keyword>
<evidence type="ECO:0000256" key="1">
    <source>
        <dbReference type="ARBA" id="ARBA00004251"/>
    </source>
</evidence>
<evidence type="ECO:0000256" key="11">
    <source>
        <dbReference type="ARBA" id="ARBA00023180"/>
    </source>
</evidence>
<dbReference type="SUPFAM" id="SSF57196">
    <property type="entry name" value="EGF/Laminin"/>
    <property type="match status" value="11"/>
</dbReference>
<feature type="disulfide bond" evidence="12">
    <location>
        <begin position="519"/>
        <end position="528"/>
    </location>
</feature>
<comment type="subcellular location">
    <subcellularLocation>
        <location evidence="1">Cell membrane</location>
        <topology evidence="1">Single-pass type I membrane protein</topology>
    </subcellularLocation>
</comment>
<keyword evidence="16" id="KW-1185">Reference proteome</keyword>
<dbReference type="PROSITE" id="PS00010">
    <property type="entry name" value="ASX_HYDROXYL"/>
    <property type="match status" value="1"/>
</dbReference>
<feature type="domain" description="EGF-like" evidence="14">
    <location>
        <begin position="59"/>
        <end position="97"/>
    </location>
</feature>
<dbReference type="GO" id="GO:0005112">
    <property type="term" value="F:Notch binding"/>
    <property type="evidence" value="ECO:0007669"/>
    <property type="project" value="TreeGrafter"/>
</dbReference>
<feature type="domain" description="EGF-like" evidence="14">
    <location>
        <begin position="493"/>
        <end position="529"/>
    </location>
</feature>
<dbReference type="PROSITE" id="PS50026">
    <property type="entry name" value="EGF_3"/>
    <property type="match status" value="11"/>
</dbReference>
<keyword evidence="2" id="KW-1003">Cell membrane</keyword>
<dbReference type="Gene3D" id="2.10.25.10">
    <property type="entry name" value="Laminin"/>
    <property type="match status" value="11"/>
</dbReference>
<feature type="disulfide bond" evidence="12">
    <location>
        <begin position="433"/>
        <end position="442"/>
    </location>
</feature>
<evidence type="ECO:0000256" key="8">
    <source>
        <dbReference type="ARBA" id="ARBA00022989"/>
    </source>
</evidence>
<evidence type="ECO:0000256" key="3">
    <source>
        <dbReference type="ARBA" id="ARBA00022536"/>
    </source>
</evidence>
<evidence type="ECO:0000256" key="10">
    <source>
        <dbReference type="ARBA" id="ARBA00023157"/>
    </source>
</evidence>
<feature type="disulfide bond" evidence="12">
    <location>
        <begin position="265"/>
        <end position="274"/>
    </location>
</feature>
<keyword evidence="4" id="KW-0812">Transmembrane</keyword>
<feature type="disulfide bond" evidence="12">
    <location>
        <begin position="374"/>
        <end position="391"/>
    </location>
</feature>
<feature type="disulfide bond" evidence="12">
    <location>
        <begin position="68"/>
        <end position="85"/>
    </location>
</feature>
<feature type="domain" description="EGF-like" evidence="14">
    <location>
        <begin position="145"/>
        <end position="181"/>
    </location>
</feature>
<feature type="disulfide bond" evidence="12">
    <location>
        <begin position="351"/>
        <end position="360"/>
    </location>
</feature>
<keyword evidence="3 12" id="KW-0245">EGF-like domain</keyword>
<feature type="disulfide bond" evidence="12">
    <location>
        <begin position="474"/>
        <end position="483"/>
    </location>
</feature>
<evidence type="ECO:0000256" key="2">
    <source>
        <dbReference type="ARBA" id="ARBA00022475"/>
    </source>
</evidence>
<comment type="caution">
    <text evidence="15">The sequence shown here is derived from an EMBL/GenBank/DDBJ whole genome shotgun (WGS) entry which is preliminary data.</text>
</comment>
<protein>
    <recommendedName>
        <fullName evidence="14">EGF-like domain-containing protein</fullName>
    </recommendedName>
</protein>
<dbReference type="GO" id="GO:0005509">
    <property type="term" value="F:calcium ion binding"/>
    <property type="evidence" value="ECO:0007669"/>
    <property type="project" value="InterPro"/>
</dbReference>
<dbReference type="PRINTS" id="PR00010">
    <property type="entry name" value="EGFBLOOD"/>
</dbReference>
<dbReference type="GO" id="GO:0005886">
    <property type="term" value="C:plasma membrane"/>
    <property type="evidence" value="ECO:0007669"/>
    <property type="project" value="UniProtKB-SubCell"/>
</dbReference>
<dbReference type="SMART" id="SM00181">
    <property type="entry name" value="EGF"/>
    <property type="match status" value="11"/>
</dbReference>
<evidence type="ECO:0000256" key="12">
    <source>
        <dbReference type="PROSITE-ProRule" id="PRU00076"/>
    </source>
</evidence>
<organism evidence="15 16">
    <name type="scientific">Adineta ricciae</name>
    <name type="common">Rotifer</name>
    <dbReference type="NCBI Taxonomy" id="249248"/>
    <lineage>
        <taxon>Eukaryota</taxon>
        <taxon>Metazoa</taxon>
        <taxon>Spiralia</taxon>
        <taxon>Gnathifera</taxon>
        <taxon>Rotifera</taxon>
        <taxon>Eurotatoria</taxon>
        <taxon>Bdelloidea</taxon>
        <taxon>Adinetida</taxon>
        <taxon>Adinetidae</taxon>
        <taxon>Adineta</taxon>
    </lineage>
</organism>
<feature type="domain" description="EGF-like" evidence="14">
    <location>
        <begin position="105"/>
        <end position="141"/>
    </location>
</feature>
<evidence type="ECO:0000256" key="7">
    <source>
        <dbReference type="ARBA" id="ARBA00022837"/>
    </source>
</evidence>
<dbReference type="PROSITE" id="PS00022">
    <property type="entry name" value="EGF_1"/>
    <property type="match status" value="11"/>
</dbReference>
<feature type="disulfide bond" evidence="12">
    <location>
        <begin position="311"/>
        <end position="320"/>
    </location>
</feature>
<name>A0A814EJW5_ADIRI</name>
<dbReference type="InterPro" id="IPR000152">
    <property type="entry name" value="EGF-type_Asp/Asn_hydroxyl_site"/>
</dbReference>
<feature type="domain" description="EGF-like" evidence="14">
    <location>
        <begin position="447"/>
        <end position="484"/>
    </location>
</feature>
<evidence type="ECO:0000313" key="16">
    <source>
        <dbReference type="Proteomes" id="UP000663828"/>
    </source>
</evidence>
<evidence type="ECO:0000256" key="13">
    <source>
        <dbReference type="SAM" id="SignalP"/>
    </source>
</evidence>
<keyword evidence="5 13" id="KW-0732">Signal</keyword>
<evidence type="ECO:0000256" key="9">
    <source>
        <dbReference type="ARBA" id="ARBA00023136"/>
    </source>
</evidence>
<dbReference type="InterPro" id="IPR013032">
    <property type="entry name" value="EGF-like_CS"/>
</dbReference>
<sequence length="856" mass="94627">MKRHFTILSIAALLVSLFTAIHAEHRPSLRQTRTECLTPEGTSSLLGFLFYNFNRYHILVNMCDYVKCANDAVCRSTNTSRCFECVCQPGFTGTMCQQRENITDIMDPCSSFTCYNGGSCFILNNRAVCLCPWGATGHQCEQVTSTNPCDSYPCFNGGSCIAQNGRLECICPPNTSGSQCEYMNISIPTNSSGIADNSTSYSCNNFTCYNGGSCLILNNEAVCVCPWGATGHQCEQVTSTNPCDSYPCFNGGSCIAQNGRLECICPPNISGSQCEYISVSNNNTNVDPCESMTCYNNGTCYTYGNESFCACQLDITGRYCEEILALNPCSSSPCMSGGTCVSGNGTYQCICPADRTGAFCERYSALHPCASSPCLNDGYCLGVSNDTDFFCFCSYDRTGRFCEQELIYNPCASSPCENNGSCIITNNTYTCQCPPGTSGYNCELSDTLDLCSFSPCANGGTCYSIGKNGIKCICPFNTTGRYCEQNVGESHNQTNPCSSSPCANNGSCIDLNDSYMCICPDNVTGTNCETNYQPSEEKMSRSDCCSSSDPIHRVIKILDNELRLRPIFNPNHATGFDELTHFFNIINGLFQQSALTLGLSTYRLATLFHLPELNVGVKLQMSQQKLTNTTLYSSFPNGIIKLHTLGKNLMCGIHHRWTPSLTTTIRCGIKPQQLHLWSHVEYRCPVGSYEFTGEYATQQQSSGIRFRCLSCLYQHMNFQVDGGLDLKITAKDKLADVALRLKRSSDSLVFKCNLYHPLENYLISIQRSINTNLIVGLLIEKCIDDNRHQHMKSSFMSQWDLNTVGLRINTLINTQYECGLSLTYQLRHFPLVLQAFTGYSWTREKYKCGIGLQLLI</sequence>
<dbReference type="FunFam" id="2.10.25.10:FF:000391">
    <property type="entry name" value="Weary, isoform C"/>
    <property type="match status" value="1"/>
</dbReference>
<accession>A0A814EJW5</accession>
<keyword evidence="6" id="KW-0677">Repeat</keyword>
<evidence type="ECO:0000256" key="4">
    <source>
        <dbReference type="ARBA" id="ARBA00022692"/>
    </source>
</evidence>